<dbReference type="Pfam" id="PF01795">
    <property type="entry name" value="Methyltransf_5"/>
    <property type="match status" value="1"/>
</dbReference>
<keyword evidence="6" id="KW-0963">Cytoplasm</keyword>
<dbReference type="EC" id="2.1.1.199" evidence="6"/>
<accession>A0A383S3R1</accession>
<feature type="binding site" evidence="6">
    <location>
        <position position="91"/>
    </location>
    <ligand>
        <name>S-adenosyl-L-methionine</name>
        <dbReference type="ChEBI" id="CHEBI:59789"/>
    </ligand>
</feature>
<dbReference type="RefSeq" id="WP_119161039.1">
    <property type="nucleotide sequence ID" value="NZ_LR134442.1"/>
</dbReference>
<dbReference type="GO" id="GO:0005737">
    <property type="term" value="C:cytoplasm"/>
    <property type="evidence" value="ECO:0007669"/>
    <property type="project" value="UniProtKB-SubCell"/>
</dbReference>
<organism evidence="8 9">
    <name type="scientific">Propionibacterium australiense</name>
    <dbReference type="NCBI Taxonomy" id="119981"/>
    <lineage>
        <taxon>Bacteria</taxon>
        <taxon>Bacillati</taxon>
        <taxon>Actinomycetota</taxon>
        <taxon>Actinomycetes</taxon>
        <taxon>Propionibacteriales</taxon>
        <taxon>Propionibacteriaceae</taxon>
        <taxon>Propionibacterium</taxon>
    </lineage>
</organism>
<dbReference type="EMBL" id="UNQJ01000002">
    <property type="protein sequence ID" value="SYZ32668.1"/>
    <property type="molecule type" value="Genomic_DNA"/>
</dbReference>
<dbReference type="SUPFAM" id="SSF81799">
    <property type="entry name" value="Putative methyltransferase TM0872, insert domain"/>
    <property type="match status" value="1"/>
</dbReference>
<reference evidence="8" key="1">
    <citation type="submission" date="2018-08" db="EMBL/GenBank/DDBJ databases">
        <authorList>
            <person name="Ferrada E.E."/>
            <person name="Latorre B.A."/>
        </authorList>
    </citation>
    <scope>NUCLEOTIDE SEQUENCE [LARGE SCALE GENOMIC DNA]</scope>
    <source>
        <strain evidence="8">Propionibacterium_australiense1</strain>
    </source>
</reference>
<evidence type="ECO:0000256" key="2">
    <source>
        <dbReference type="ARBA" id="ARBA00022552"/>
    </source>
</evidence>
<dbReference type="InterPro" id="IPR002903">
    <property type="entry name" value="RsmH"/>
</dbReference>
<feature type="binding site" evidence="6">
    <location>
        <begin position="45"/>
        <end position="47"/>
    </location>
    <ligand>
        <name>S-adenosyl-L-methionine</name>
        <dbReference type="ChEBI" id="CHEBI:59789"/>
    </ligand>
</feature>
<dbReference type="AlphaFoldDB" id="A0A383S3R1"/>
<name>A0A383S3R1_9ACTN</name>
<evidence type="ECO:0000313" key="8">
    <source>
        <dbReference type="EMBL" id="SYZ32668.1"/>
    </source>
</evidence>
<evidence type="ECO:0000256" key="6">
    <source>
        <dbReference type="HAMAP-Rule" id="MF_01007"/>
    </source>
</evidence>
<dbReference type="HAMAP" id="MF_01007">
    <property type="entry name" value="16SrRNA_methyltr_H"/>
    <property type="match status" value="1"/>
</dbReference>
<dbReference type="EMBL" id="RCIW01000006">
    <property type="protein sequence ID" value="RLP11182.1"/>
    <property type="molecule type" value="Genomic_DNA"/>
</dbReference>
<feature type="binding site" evidence="6">
    <location>
        <position position="119"/>
    </location>
    <ligand>
        <name>S-adenosyl-L-methionine</name>
        <dbReference type="ChEBI" id="CHEBI:59789"/>
    </ligand>
</feature>
<dbReference type="InterPro" id="IPR029063">
    <property type="entry name" value="SAM-dependent_MTases_sf"/>
</dbReference>
<feature type="binding site" evidence="6">
    <location>
        <position position="112"/>
    </location>
    <ligand>
        <name>S-adenosyl-L-methionine</name>
        <dbReference type="ChEBI" id="CHEBI:59789"/>
    </ligand>
</feature>
<comment type="similarity">
    <text evidence="1 6">Belongs to the methyltransferase superfamily. RsmH family.</text>
</comment>
<evidence type="ECO:0000256" key="1">
    <source>
        <dbReference type="ARBA" id="ARBA00010396"/>
    </source>
</evidence>
<sequence length="330" mass="35992">MAEQGAEDGPAVLHIPVLAEAIAEYLAPPLDHPGAVYVDGTLGMAGHASLILERNPQAVLIGIDRDAEALELAGQRLARFGDRVRLVQARFDELGRVLDDPGAARVDAMLLDLGLSSLQIDRTDRGFAYRVDAPLDMRMDSRGAVTAADVLNSYAPADLVRVLREYGEERQAQRIVRAIVEERERAPFTTSARLVRTIIGALPAAVRGKQSGHPARRVFQALRIEVNGELDALTRVLPVMLERMNEHARAAVLAYHSLEDRIVKRAFARAASDSAPAGLPVVPEHLLAQFSLVTHGAQRPTADEIEQNPRAASARLRVIERVRPPIGEVR</sequence>
<dbReference type="Proteomes" id="UP000279336">
    <property type="component" value="Unassembled WGS sequence"/>
</dbReference>
<evidence type="ECO:0000313" key="7">
    <source>
        <dbReference type="EMBL" id="RLP11182.1"/>
    </source>
</evidence>
<dbReference type="InterPro" id="IPR023397">
    <property type="entry name" value="SAM-dep_MeTrfase_MraW_recog"/>
</dbReference>
<dbReference type="GO" id="GO:0071424">
    <property type="term" value="F:rRNA (cytosine-N4-)-methyltransferase activity"/>
    <property type="evidence" value="ECO:0007669"/>
    <property type="project" value="UniProtKB-UniRule"/>
</dbReference>
<dbReference type="GO" id="GO:0070475">
    <property type="term" value="P:rRNA base methylation"/>
    <property type="evidence" value="ECO:0007669"/>
    <property type="project" value="UniProtKB-UniRule"/>
</dbReference>
<keyword evidence="9" id="KW-1185">Reference proteome</keyword>
<evidence type="ECO:0000256" key="4">
    <source>
        <dbReference type="ARBA" id="ARBA00022679"/>
    </source>
</evidence>
<dbReference type="OrthoDB" id="9806637at2"/>
<dbReference type="PANTHER" id="PTHR11265">
    <property type="entry name" value="S-ADENOSYL-METHYLTRANSFERASE MRAW"/>
    <property type="match status" value="1"/>
</dbReference>
<proteinExistence type="inferred from homology"/>
<evidence type="ECO:0000256" key="5">
    <source>
        <dbReference type="ARBA" id="ARBA00022691"/>
    </source>
</evidence>
<dbReference type="NCBIfam" id="TIGR00006">
    <property type="entry name" value="16S rRNA (cytosine(1402)-N(4))-methyltransferase RsmH"/>
    <property type="match status" value="1"/>
</dbReference>
<keyword evidence="5 6" id="KW-0949">S-adenosyl-L-methionine</keyword>
<comment type="subcellular location">
    <subcellularLocation>
        <location evidence="6">Cytoplasm</location>
    </subcellularLocation>
</comment>
<dbReference type="Gene3D" id="1.10.150.170">
    <property type="entry name" value="Putative methyltransferase TM0872, insert domain"/>
    <property type="match status" value="1"/>
</dbReference>
<dbReference type="Proteomes" id="UP000263928">
    <property type="component" value="Unassembled WGS sequence"/>
</dbReference>
<evidence type="ECO:0000313" key="9">
    <source>
        <dbReference type="Proteomes" id="UP000263928"/>
    </source>
</evidence>
<protein>
    <recommendedName>
        <fullName evidence="6">Ribosomal RNA small subunit methyltransferase H</fullName>
        <ecNumber evidence="6">2.1.1.199</ecNumber>
    </recommendedName>
    <alternativeName>
        <fullName evidence="6">16S rRNA m(4)C1402 methyltransferase</fullName>
    </alternativeName>
    <alternativeName>
        <fullName evidence="6">rRNA (cytosine-N(4)-)-methyltransferase RsmH</fullName>
    </alternativeName>
</protein>
<comment type="catalytic activity">
    <reaction evidence="6">
        <text>cytidine(1402) in 16S rRNA + S-adenosyl-L-methionine = N(4)-methylcytidine(1402) in 16S rRNA + S-adenosyl-L-homocysteine + H(+)</text>
        <dbReference type="Rhea" id="RHEA:42928"/>
        <dbReference type="Rhea" id="RHEA-COMP:10286"/>
        <dbReference type="Rhea" id="RHEA-COMP:10287"/>
        <dbReference type="ChEBI" id="CHEBI:15378"/>
        <dbReference type="ChEBI" id="CHEBI:57856"/>
        <dbReference type="ChEBI" id="CHEBI:59789"/>
        <dbReference type="ChEBI" id="CHEBI:74506"/>
        <dbReference type="ChEBI" id="CHEBI:82748"/>
        <dbReference type="EC" id="2.1.1.199"/>
    </reaction>
</comment>
<reference evidence="9" key="2">
    <citation type="submission" date="2018-08" db="EMBL/GenBank/DDBJ databases">
        <authorList>
            <person name="Hornung B."/>
        </authorList>
    </citation>
    <scope>NUCLEOTIDE SEQUENCE [LARGE SCALE GENOMIC DNA]</scope>
</reference>
<comment type="function">
    <text evidence="6">Specifically methylates the N4 position of cytidine in position 1402 (C1402) of 16S rRNA.</text>
</comment>
<feature type="binding site" evidence="6">
    <location>
        <position position="64"/>
    </location>
    <ligand>
        <name>S-adenosyl-L-methionine</name>
        <dbReference type="ChEBI" id="CHEBI:59789"/>
    </ligand>
</feature>
<dbReference type="Gene3D" id="3.40.50.150">
    <property type="entry name" value="Vaccinia Virus protein VP39"/>
    <property type="match status" value="1"/>
</dbReference>
<keyword evidence="2 6" id="KW-0698">rRNA processing</keyword>
<evidence type="ECO:0000256" key="3">
    <source>
        <dbReference type="ARBA" id="ARBA00022603"/>
    </source>
</evidence>
<evidence type="ECO:0000313" key="10">
    <source>
        <dbReference type="Proteomes" id="UP000279336"/>
    </source>
</evidence>
<keyword evidence="3 6" id="KW-0489">Methyltransferase</keyword>
<dbReference type="SUPFAM" id="SSF53335">
    <property type="entry name" value="S-adenosyl-L-methionine-dependent methyltransferases"/>
    <property type="match status" value="1"/>
</dbReference>
<dbReference type="PIRSF" id="PIRSF004486">
    <property type="entry name" value="MraW"/>
    <property type="match status" value="1"/>
</dbReference>
<dbReference type="PANTHER" id="PTHR11265:SF0">
    <property type="entry name" value="12S RRNA N4-METHYLCYTIDINE METHYLTRANSFERASE"/>
    <property type="match status" value="1"/>
</dbReference>
<reference evidence="7 10" key="3">
    <citation type="submission" date="2018-10" db="EMBL/GenBank/DDBJ databases">
        <title>Propionibacterium australiense Genome Sequencing and Assembly.</title>
        <authorList>
            <person name="Bernier A.-M."/>
            <person name="Bernard K."/>
        </authorList>
    </citation>
    <scope>NUCLEOTIDE SEQUENCE [LARGE SCALE GENOMIC DNA]</scope>
    <source>
        <strain evidence="7 10">NML98A078</strain>
    </source>
</reference>
<keyword evidence="4 6" id="KW-0808">Transferase</keyword>
<gene>
    <name evidence="6 7" type="primary">rsmH</name>
    <name evidence="7" type="ORF">D7U36_05270</name>
    <name evidence="8" type="ORF">PROPAUS_0557</name>
</gene>